<keyword evidence="2" id="KW-1003">Cell membrane</keyword>
<feature type="transmembrane region" description="Helical" evidence="6">
    <location>
        <begin position="249"/>
        <end position="273"/>
    </location>
</feature>
<feature type="transmembrane region" description="Helical" evidence="6">
    <location>
        <begin position="450"/>
        <end position="470"/>
    </location>
</feature>
<evidence type="ECO:0000256" key="5">
    <source>
        <dbReference type="ARBA" id="ARBA00023136"/>
    </source>
</evidence>
<comment type="caution">
    <text evidence="7">The sequence shown here is derived from an EMBL/GenBank/DDBJ whole genome shotgun (WGS) entry which is preliminary data.</text>
</comment>
<dbReference type="Pfam" id="PF01943">
    <property type="entry name" value="Polysacc_synt"/>
    <property type="match status" value="1"/>
</dbReference>
<dbReference type="GO" id="GO:0005886">
    <property type="term" value="C:plasma membrane"/>
    <property type="evidence" value="ECO:0007669"/>
    <property type="project" value="UniProtKB-SubCell"/>
</dbReference>
<feature type="transmembrane region" description="Helical" evidence="6">
    <location>
        <begin position="62"/>
        <end position="84"/>
    </location>
</feature>
<dbReference type="InterPro" id="IPR050833">
    <property type="entry name" value="Poly_Biosynth_Transport"/>
</dbReference>
<dbReference type="InterPro" id="IPR002797">
    <property type="entry name" value="Polysacc_synth"/>
</dbReference>
<dbReference type="PANTHER" id="PTHR30250">
    <property type="entry name" value="PST FAMILY PREDICTED COLANIC ACID TRANSPORTER"/>
    <property type="match status" value="1"/>
</dbReference>
<comment type="subcellular location">
    <subcellularLocation>
        <location evidence="1">Cell membrane</location>
        <topology evidence="1">Multi-pass membrane protein</topology>
    </subcellularLocation>
</comment>
<feature type="transmembrane region" description="Helical" evidence="6">
    <location>
        <begin position="320"/>
        <end position="341"/>
    </location>
</feature>
<feature type="transmembrane region" description="Helical" evidence="6">
    <location>
        <begin position="417"/>
        <end position="438"/>
    </location>
</feature>
<accession>A0A850EVP3</accession>
<evidence type="ECO:0000256" key="1">
    <source>
        <dbReference type="ARBA" id="ARBA00004651"/>
    </source>
</evidence>
<sequence length="481" mass="51865">MVAVKLFGLAGRIILTRIAGAEGIGLYQIAYSFYGFILMLAGGLPTALALETARKPAQGWQFLKIVAVLLMFGGGAASLVVFRYSPSLSTLLGNPGLEHALHSLAPALFAAPLLGLLRGYLQGLGRISIIALSEVTEQAVRVTCMVLITAQLLPLGMNQAVGGGLYGTFLGAFVSFSLLTIYLSLDTHSPRPQGRSKVLPVTIFFKTSLVISMTRMFIPASEFIDALLVPSRLLAAGHSTSEATAMYGVIYGMAAIVVYAPTLVTGALSHTLSVRIAAEWQQGTLEKFNHLASLALKISWLWGIASGLFLFVHADMLSILIFNTTAATAPIKYLASIPLLVGFRELTTSILWAQDVKKAPFWGLLSGLACSTFTQYMLVGIPGFGYAGAAIAIVSMELVSSLWNLKALHIHKRKLHGILLLMLCDIGILLLAAAGASRCRQLLQGLFSELWIFMLESILFFLVAGLYFYLRCFYGGKFRRS</sequence>
<dbReference type="AlphaFoldDB" id="A0A850EVP3"/>
<dbReference type="EMBL" id="JABWCS010000219">
    <property type="protein sequence ID" value="NUU63514.1"/>
    <property type="molecule type" value="Genomic_DNA"/>
</dbReference>
<dbReference type="PIRSF" id="PIRSF038958">
    <property type="entry name" value="PG_synth_SpoVB"/>
    <property type="match status" value="1"/>
</dbReference>
<dbReference type="Proteomes" id="UP000564806">
    <property type="component" value="Unassembled WGS sequence"/>
</dbReference>
<feature type="transmembrane region" description="Helical" evidence="6">
    <location>
        <begin position="197"/>
        <end position="218"/>
    </location>
</feature>
<dbReference type="PANTHER" id="PTHR30250:SF21">
    <property type="entry name" value="LIPID II FLIPPASE MURJ"/>
    <property type="match status" value="1"/>
</dbReference>
<evidence type="ECO:0000313" key="8">
    <source>
        <dbReference type="Proteomes" id="UP000564806"/>
    </source>
</evidence>
<keyword evidence="8" id="KW-1185">Reference proteome</keyword>
<feature type="transmembrane region" description="Helical" evidence="6">
    <location>
        <begin position="31"/>
        <end position="50"/>
    </location>
</feature>
<evidence type="ECO:0000256" key="6">
    <source>
        <dbReference type="SAM" id="Phobius"/>
    </source>
</evidence>
<feature type="transmembrane region" description="Helical" evidence="6">
    <location>
        <begin position="166"/>
        <end position="185"/>
    </location>
</feature>
<evidence type="ECO:0000256" key="2">
    <source>
        <dbReference type="ARBA" id="ARBA00022475"/>
    </source>
</evidence>
<protein>
    <submittedName>
        <fullName evidence="7">Oligosaccharide flippase family protein</fullName>
    </submittedName>
</protein>
<evidence type="ECO:0000256" key="3">
    <source>
        <dbReference type="ARBA" id="ARBA00022692"/>
    </source>
</evidence>
<evidence type="ECO:0000256" key="4">
    <source>
        <dbReference type="ARBA" id="ARBA00022989"/>
    </source>
</evidence>
<feature type="transmembrane region" description="Helical" evidence="6">
    <location>
        <begin position="104"/>
        <end position="121"/>
    </location>
</feature>
<organism evidence="7 8">
    <name type="scientific">Paenibacillus agri</name>
    <dbReference type="NCBI Taxonomy" id="2744309"/>
    <lineage>
        <taxon>Bacteria</taxon>
        <taxon>Bacillati</taxon>
        <taxon>Bacillota</taxon>
        <taxon>Bacilli</taxon>
        <taxon>Bacillales</taxon>
        <taxon>Paenibacillaceae</taxon>
        <taxon>Paenibacillus</taxon>
    </lineage>
</organism>
<keyword evidence="5 6" id="KW-0472">Membrane</keyword>
<proteinExistence type="predicted"/>
<reference evidence="7" key="1">
    <citation type="submission" date="2020-06" db="EMBL/GenBank/DDBJ databases">
        <title>Paenibacillus sp. nov., isolated from soil.</title>
        <authorList>
            <person name="Seo Y.L."/>
        </authorList>
    </citation>
    <scope>NUCLEOTIDE SEQUENCE [LARGE SCALE GENOMIC DNA]</scope>
    <source>
        <strain evidence="7">JW14</strain>
    </source>
</reference>
<gene>
    <name evidence="7" type="ORF">HPT30_24440</name>
</gene>
<feature type="transmembrane region" description="Helical" evidence="6">
    <location>
        <begin position="294"/>
        <end position="314"/>
    </location>
</feature>
<dbReference type="InterPro" id="IPR024923">
    <property type="entry name" value="PG_synth_SpoVB"/>
</dbReference>
<evidence type="ECO:0000313" key="7">
    <source>
        <dbReference type="EMBL" id="NUU63514.1"/>
    </source>
</evidence>
<keyword evidence="4 6" id="KW-1133">Transmembrane helix</keyword>
<keyword evidence="3 6" id="KW-0812">Transmembrane</keyword>
<name>A0A850EVP3_9BACL</name>